<dbReference type="InterPro" id="IPR001650">
    <property type="entry name" value="Helicase_C-like"/>
</dbReference>
<dbReference type="GO" id="GO:0015616">
    <property type="term" value="F:DNA translocase activity"/>
    <property type="evidence" value="ECO:0007669"/>
    <property type="project" value="TreeGrafter"/>
</dbReference>
<keyword evidence="4" id="KW-0547">Nucleotide-binding</keyword>
<protein>
    <submittedName>
        <fullName evidence="4">ATP-dependent helicase</fullName>
    </submittedName>
</protein>
<dbReference type="Gene3D" id="3.40.50.300">
    <property type="entry name" value="P-loop containing nucleotide triphosphate hydrolases"/>
    <property type="match status" value="1"/>
</dbReference>
<dbReference type="SMART" id="SM00490">
    <property type="entry name" value="HELICc"/>
    <property type="match status" value="1"/>
</dbReference>
<dbReference type="InterPro" id="IPR022138">
    <property type="entry name" value="DUF3670"/>
</dbReference>
<keyword evidence="5" id="KW-1185">Reference proteome</keyword>
<evidence type="ECO:0000256" key="1">
    <source>
        <dbReference type="ARBA" id="ARBA00022801"/>
    </source>
</evidence>
<dbReference type="Pfam" id="PF12419">
    <property type="entry name" value="DUF3670"/>
    <property type="match status" value="1"/>
</dbReference>
<dbReference type="PANTHER" id="PTHR45629:SF7">
    <property type="entry name" value="DNA EXCISION REPAIR PROTEIN ERCC-6-RELATED"/>
    <property type="match status" value="1"/>
</dbReference>
<dbReference type="PROSITE" id="PS51194">
    <property type="entry name" value="HELICASE_CTER"/>
    <property type="match status" value="1"/>
</dbReference>
<dbReference type="GO" id="GO:0016787">
    <property type="term" value="F:hydrolase activity"/>
    <property type="evidence" value="ECO:0007669"/>
    <property type="project" value="UniProtKB-KW"/>
</dbReference>
<keyword evidence="4" id="KW-0347">Helicase</keyword>
<dbReference type="AlphaFoldDB" id="A0A972JZX3"/>
<dbReference type="InterPro" id="IPR000330">
    <property type="entry name" value="SNF2_N"/>
</dbReference>
<evidence type="ECO:0000313" key="4">
    <source>
        <dbReference type="EMBL" id="NOU93235.1"/>
    </source>
</evidence>
<dbReference type="GO" id="GO:0004386">
    <property type="term" value="F:helicase activity"/>
    <property type="evidence" value="ECO:0007669"/>
    <property type="project" value="UniProtKB-KW"/>
</dbReference>
<dbReference type="SUPFAM" id="SSF52540">
    <property type="entry name" value="P-loop containing nucleoside triphosphate hydrolases"/>
    <property type="match status" value="2"/>
</dbReference>
<feature type="domain" description="Helicase ATP-binding" evidence="2">
    <location>
        <begin position="505"/>
        <end position="666"/>
    </location>
</feature>
<dbReference type="Pfam" id="PF00271">
    <property type="entry name" value="Helicase_C"/>
    <property type="match status" value="1"/>
</dbReference>
<dbReference type="EMBL" id="WHOD01000045">
    <property type="protein sequence ID" value="NOU93235.1"/>
    <property type="molecule type" value="Genomic_DNA"/>
</dbReference>
<keyword evidence="1" id="KW-0378">Hydrolase</keyword>
<dbReference type="PANTHER" id="PTHR45629">
    <property type="entry name" value="SNF2/RAD54 FAMILY MEMBER"/>
    <property type="match status" value="1"/>
</dbReference>
<keyword evidence="4" id="KW-0067">ATP-binding</keyword>
<dbReference type="InterPro" id="IPR038718">
    <property type="entry name" value="SNF2-like_sf"/>
</dbReference>
<sequence>MSTKLYDMTFQVILTDSGDALLWGLQDGYEVPGEKFRNLLFAWHEPSCYGTTLELRQAGELTLTVLPAEMVLPFFSEPNFMDILRWELGNEATKALLNVAPLLYREAKAGHYIPSYSSYRNGTLDWTWEAGSEELKELDWDLFLSLDFLGEEMRGLRSAFSAIVSVEHYANEDAVSDLRRDYPALFKRTAEAAASAHTFTEEEWLASLGWKPDTAPFRPALQLLEPDEEQYDWRLRLILQDKSDGSVFIPIRLAADGHATGVWASDWSAYILERSPGWAARLSAALPTENIGGELFAEPLTDEAAWRFLTTDSRQLLNDGWNVMLPGWWEAASKRKPRLRAQITSEAGGKSKSLFGLNSLVDFDWRIAIGDTDLNASEFAELLSRKERLIRFRGEWVYLDPALLEQIRRLMESVNPEEGLSLQDVLQLHLLSESEPLKPSESGRTTEKDAEEEETRIKLEIELNSHLLALVRQLGQPSELQELAIPDGLRAELRGYQREGFTWLSFLRKLGLGACLADDMGLGKTVQFITYLLHHRTESEHPSLLICPTSVLGNWQKELARFAPDLRVMLHYGRGRLNGEALSTALKHTDVVITSYTTALLDQETLQETLWSSLCLDEAQNIKNAQNKQSAAVRSLHAKHRIALTGTPIENRLSELWSIYDFLNPGYLGNQRGFQHRFANPIEKHHDEVQTAQLQKLIKPFMLRRKKKDPAIQLDLPDKQEMKVYINLTAEQGALYERVVKDLMERMKNLEGIERKGAILGVLTQLKQLCNHPALLMKEAIPSGEALLLEEHREAFISRSAKLERIAAMVGELRDEGDSCLIFTQYVGMGRMLADVLGAQQGEPVLYLNGSTPKVERDRMIDSFQAADGTGPGIFVLSLKAGGVGLNLTAANHVFHYDRWWNPAVENQATDRAYRMGQKRNVQVHKYISLGTLEEKIDEMLESKMSLSENVISTSENWITELSNEELHNLFALRQSW</sequence>
<dbReference type="RefSeq" id="WP_171651437.1">
    <property type="nucleotide sequence ID" value="NZ_WHOD01000045.1"/>
</dbReference>
<dbReference type="InterPro" id="IPR049730">
    <property type="entry name" value="SNF2/RAD54-like_C"/>
</dbReference>
<dbReference type="GO" id="GO:0005524">
    <property type="term" value="F:ATP binding"/>
    <property type="evidence" value="ECO:0007669"/>
    <property type="project" value="InterPro"/>
</dbReference>
<dbReference type="FunFam" id="3.40.50.300:FF:000533">
    <property type="entry name" value="Helicase, Snf2 family"/>
    <property type="match status" value="1"/>
</dbReference>
<dbReference type="Gene3D" id="3.40.50.10810">
    <property type="entry name" value="Tandem AAA-ATPase domain"/>
    <property type="match status" value="1"/>
</dbReference>
<dbReference type="PROSITE" id="PS51192">
    <property type="entry name" value="HELICASE_ATP_BIND_1"/>
    <property type="match status" value="1"/>
</dbReference>
<organism evidence="4 5">
    <name type="scientific">Paenibacillus foliorum</name>
    <dbReference type="NCBI Taxonomy" id="2654974"/>
    <lineage>
        <taxon>Bacteria</taxon>
        <taxon>Bacillati</taxon>
        <taxon>Bacillota</taxon>
        <taxon>Bacilli</taxon>
        <taxon>Bacillales</taxon>
        <taxon>Paenibacillaceae</taxon>
        <taxon>Paenibacillus</taxon>
    </lineage>
</organism>
<dbReference type="InterPro" id="IPR027417">
    <property type="entry name" value="P-loop_NTPase"/>
</dbReference>
<gene>
    <name evidence="4" type="ORF">GC093_08375</name>
</gene>
<evidence type="ECO:0000313" key="5">
    <source>
        <dbReference type="Proteomes" id="UP000641588"/>
    </source>
</evidence>
<evidence type="ECO:0000259" key="2">
    <source>
        <dbReference type="PROSITE" id="PS51192"/>
    </source>
</evidence>
<feature type="domain" description="Helicase C-terminal" evidence="3">
    <location>
        <begin position="805"/>
        <end position="963"/>
    </location>
</feature>
<comment type="caution">
    <text evidence="4">The sequence shown here is derived from an EMBL/GenBank/DDBJ whole genome shotgun (WGS) entry which is preliminary data.</text>
</comment>
<dbReference type="Proteomes" id="UP000641588">
    <property type="component" value="Unassembled WGS sequence"/>
</dbReference>
<proteinExistence type="predicted"/>
<dbReference type="CDD" id="cd18012">
    <property type="entry name" value="DEXQc_arch_SWI2_SNF2"/>
    <property type="match status" value="1"/>
</dbReference>
<dbReference type="InterPro" id="IPR050496">
    <property type="entry name" value="SNF2_RAD54_helicase_repair"/>
</dbReference>
<dbReference type="Pfam" id="PF00176">
    <property type="entry name" value="SNF2-rel_dom"/>
    <property type="match status" value="1"/>
</dbReference>
<name>A0A972JZX3_9BACL</name>
<dbReference type="CDD" id="cd18793">
    <property type="entry name" value="SF2_C_SNF"/>
    <property type="match status" value="1"/>
</dbReference>
<evidence type="ECO:0000259" key="3">
    <source>
        <dbReference type="PROSITE" id="PS51194"/>
    </source>
</evidence>
<accession>A0A972JZX3</accession>
<reference evidence="4" key="1">
    <citation type="submission" date="2019-10" db="EMBL/GenBank/DDBJ databases">
        <title>Description of Paenibacillus glebae sp. nov.</title>
        <authorList>
            <person name="Carlier A."/>
            <person name="Qi S."/>
        </authorList>
    </citation>
    <scope>NUCLEOTIDE SEQUENCE</scope>
    <source>
        <strain evidence="4">LMG 31456</strain>
    </source>
</reference>
<dbReference type="InterPro" id="IPR014001">
    <property type="entry name" value="Helicase_ATP-bd"/>
</dbReference>
<dbReference type="SMART" id="SM00487">
    <property type="entry name" value="DEXDc"/>
    <property type="match status" value="1"/>
</dbReference>